<evidence type="ECO:0000259" key="12">
    <source>
        <dbReference type="PROSITE" id="PS51388"/>
    </source>
</evidence>
<name>A0A8F2Z1J6_PLADU</name>
<feature type="domain" description="GED" evidence="12">
    <location>
        <begin position="646"/>
        <end position="737"/>
    </location>
</feature>
<dbReference type="Gene3D" id="3.40.50.300">
    <property type="entry name" value="P-loop containing nucleotide triphosphate hydrolases"/>
    <property type="match status" value="1"/>
</dbReference>
<evidence type="ECO:0000256" key="5">
    <source>
        <dbReference type="ARBA" id="ARBA00022801"/>
    </source>
</evidence>
<dbReference type="EMBL" id="MT444174">
    <property type="protein sequence ID" value="QWX94534.1"/>
    <property type="molecule type" value="mRNA"/>
</dbReference>
<dbReference type="PROSITE" id="PS51718">
    <property type="entry name" value="G_DYNAMIN_2"/>
    <property type="match status" value="1"/>
</dbReference>
<dbReference type="CDD" id="cd01256">
    <property type="entry name" value="PH_dynamin"/>
    <property type="match status" value="1"/>
</dbReference>
<evidence type="ECO:0000256" key="3">
    <source>
        <dbReference type="ARBA" id="ARBA00022701"/>
    </source>
</evidence>
<feature type="compositionally biased region" description="Polar residues" evidence="10">
    <location>
        <begin position="814"/>
        <end position="834"/>
    </location>
</feature>
<dbReference type="Pfam" id="PF01031">
    <property type="entry name" value="Dynamin_M"/>
    <property type="match status" value="1"/>
</dbReference>
<evidence type="ECO:0000256" key="2">
    <source>
        <dbReference type="ARBA" id="ARBA00022583"/>
    </source>
</evidence>
<dbReference type="Pfam" id="PF02212">
    <property type="entry name" value="GED"/>
    <property type="match status" value="1"/>
</dbReference>
<feature type="domain" description="Dynamin-type G" evidence="13">
    <location>
        <begin position="29"/>
        <end position="295"/>
    </location>
</feature>
<keyword evidence="3" id="KW-0493">Microtubule</keyword>
<dbReference type="SUPFAM" id="SSF50729">
    <property type="entry name" value="PH domain-like"/>
    <property type="match status" value="1"/>
</dbReference>
<dbReference type="SMART" id="SM00233">
    <property type="entry name" value="PH"/>
    <property type="match status" value="1"/>
</dbReference>
<comment type="catalytic activity">
    <reaction evidence="8">
        <text>GTP + H2O = GDP + phosphate + H(+)</text>
        <dbReference type="Rhea" id="RHEA:19669"/>
        <dbReference type="ChEBI" id="CHEBI:15377"/>
        <dbReference type="ChEBI" id="CHEBI:15378"/>
        <dbReference type="ChEBI" id="CHEBI:37565"/>
        <dbReference type="ChEBI" id="CHEBI:43474"/>
        <dbReference type="ChEBI" id="CHEBI:58189"/>
        <dbReference type="EC" id="3.6.5.5"/>
    </reaction>
</comment>
<dbReference type="PANTHER" id="PTHR11566">
    <property type="entry name" value="DYNAMIN"/>
    <property type="match status" value="1"/>
</dbReference>
<proteinExistence type="evidence at transcript level"/>
<dbReference type="EC" id="3.6.5.5" evidence="1"/>
<evidence type="ECO:0000256" key="4">
    <source>
        <dbReference type="ARBA" id="ARBA00022741"/>
    </source>
</evidence>
<dbReference type="InterPro" id="IPR045063">
    <property type="entry name" value="Dynamin_N"/>
</dbReference>
<keyword evidence="6 9" id="KW-0342">GTP-binding</keyword>
<dbReference type="SMART" id="SM00053">
    <property type="entry name" value="DYNc"/>
    <property type="match status" value="1"/>
</dbReference>
<dbReference type="GO" id="GO:0098793">
    <property type="term" value="C:presynapse"/>
    <property type="evidence" value="ECO:0007669"/>
    <property type="project" value="GOC"/>
</dbReference>
<protein>
    <recommendedName>
        <fullName evidence="1">dynamin GTPase</fullName>
        <ecNumber evidence="1">3.6.5.5</ecNumber>
    </recommendedName>
</protein>
<dbReference type="GO" id="GO:0005737">
    <property type="term" value="C:cytoplasm"/>
    <property type="evidence" value="ECO:0007669"/>
    <property type="project" value="TreeGrafter"/>
</dbReference>
<feature type="compositionally biased region" description="Gly residues" evidence="10">
    <location>
        <begin position="790"/>
        <end position="805"/>
    </location>
</feature>
<dbReference type="CDD" id="cd08771">
    <property type="entry name" value="DLP_1"/>
    <property type="match status" value="1"/>
</dbReference>
<sequence>MAGNVGMEHLIAVVNKLQDAFSQAGIPLNLDLPQIAVVGSQSAGKSSVLENFVGRDFLPRGSGIVTRRPLVLQLINSKSEYAEFLHAKGRAFTDFDAVRKEIEDDTDRVAGKDKNINKSPINLRVYSPNVLNLTLIDLPGMTRVALPGQPNNIADQIRNMIMDFITNENCLILAVTPANMDLANSDALKIAKEVDPQGARTIGVITKLDLMDDGTNAKDILENRSLPLRRGYVGVVNRSQKDINGRKDIRAAMQSERAFFLGHQAYRHMADRMGTPYLQKKLNEQLTNNIRDTLPMVRNNIQSELLTLEKEVADYKGATPNDPALKTKILLQLMNRFAQDLVSNIEGSGKVNVKELSGGARINRIFHERFPFELVKIEFDEKRLRREIHFAIKNKRGVRLGLFTPDEAFDVIVKDQIKRLETPTMKVVEMVINELLDVIRKSSHKMERYPLLQEHCDRLTCAYVRRCEQAVKDQLMLSINVHHTYMNTNHEDFIGFQGAQQQAESRVQQKKLTNQVIRKGFLSIHTGGLRGSREYWFVLTSEFFMWFKDDEEKERKNMVSLEGLKLRDVESRFSSKPKPSFQLFNESGRNVFKDYKTVDLTASNLEEAESWKASFLRAGVYPEKDQDEEDDARGEISIDPVLERQVETIRHLVDSYLKIIFKIHKDLVPKTVMHLMVNKLKIFVEELLLPELYATGDMNQMMAESELERDRREQNLRMYHAMKEALTIIKDISSSNMTGPGQTARPQSMNGFQSNNQVGNTNTVNASGFGGSGQNYGGSNFGSNQNFGGSSYGGGQPNYGGGQPNYGGSNQPNYGGSSFGGNQPQNLGGSNFGRQNVGGGGSAFQSQNQGSFGSSNFGGTDNTSGGNFGVILKPTPAARPVIGPPPGRNAPSRPSIPPRKGEPWQ</sequence>
<dbReference type="InterPro" id="IPR001401">
    <property type="entry name" value="Dynamin_GTPase"/>
</dbReference>
<evidence type="ECO:0000259" key="11">
    <source>
        <dbReference type="PROSITE" id="PS50003"/>
    </source>
</evidence>
<dbReference type="InterPro" id="IPR030381">
    <property type="entry name" value="G_DYNAMIN_dom"/>
</dbReference>
<keyword evidence="4 9" id="KW-0547">Nucleotide-binding</keyword>
<reference evidence="14" key="1">
    <citation type="submission" date="2020-05" db="EMBL/GenBank/DDBJ databases">
        <title>R-opsin-dependent light modulation of neurons with a joint photo- and mechanosensory signature.</title>
        <authorList>
            <person name="Revilla-i-Domingo R."/>
            <person name="Babu Veedin Rajan V."/>
            <person name="Orel L."/>
            <person name="Smolka M."/>
            <person name="Farlik M."/>
            <person name="von Haeseler A."/>
            <person name="Lucas R."/>
            <person name="Raible F."/>
            <person name="Tessmar-Raible K."/>
        </authorList>
    </citation>
    <scope>NUCLEOTIDE SEQUENCE</scope>
</reference>
<dbReference type="Pfam" id="PF00169">
    <property type="entry name" value="PH"/>
    <property type="match status" value="1"/>
</dbReference>
<dbReference type="PROSITE" id="PS00410">
    <property type="entry name" value="G_DYNAMIN_1"/>
    <property type="match status" value="1"/>
</dbReference>
<dbReference type="GO" id="GO:0005874">
    <property type="term" value="C:microtubule"/>
    <property type="evidence" value="ECO:0007669"/>
    <property type="project" value="UniProtKB-KW"/>
</dbReference>
<dbReference type="PANTHER" id="PTHR11566:SF212">
    <property type="entry name" value="DYNAMIN"/>
    <property type="match status" value="1"/>
</dbReference>
<dbReference type="GO" id="GO:0005886">
    <property type="term" value="C:plasma membrane"/>
    <property type="evidence" value="ECO:0007669"/>
    <property type="project" value="TreeGrafter"/>
</dbReference>
<dbReference type="InterPro" id="IPR027417">
    <property type="entry name" value="P-loop_NTPase"/>
</dbReference>
<evidence type="ECO:0000259" key="13">
    <source>
        <dbReference type="PROSITE" id="PS51718"/>
    </source>
</evidence>
<evidence type="ECO:0000256" key="6">
    <source>
        <dbReference type="ARBA" id="ARBA00023134"/>
    </source>
</evidence>
<dbReference type="PROSITE" id="PS51388">
    <property type="entry name" value="GED"/>
    <property type="match status" value="1"/>
</dbReference>
<dbReference type="GO" id="GO:0008017">
    <property type="term" value="F:microtubule binding"/>
    <property type="evidence" value="ECO:0007669"/>
    <property type="project" value="TreeGrafter"/>
</dbReference>
<evidence type="ECO:0000256" key="8">
    <source>
        <dbReference type="ARBA" id="ARBA00048040"/>
    </source>
</evidence>
<dbReference type="PRINTS" id="PR00195">
    <property type="entry name" value="DYNAMIN"/>
</dbReference>
<keyword evidence="2" id="KW-0254">Endocytosis</keyword>
<evidence type="ECO:0000256" key="9">
    <source>
        <dbReference type="RuleBase" id="RU003932"/>
    </source>
</evidence>
<dbReference type="Gene3D" id="1.20.120.1240">
    <property type="entry name" value="Dynamin, middle domain"/>
    <property type="match status" value="1"/>
</dbReference>
<organism evidence="14">
    <name type="scientific">Platynereis dumerilii</name>
    <name type="common">Dumeril's clam worm</name>
    <dbReference type="NCBI Taxonomy" id="6359"/>
    <lineage>
        <taxon>Eukaryota</taxon>
        <taxon>Metazoa</taxon>
        <taxon>Spiralia</taxon>
        <taxon>Lophotrochozoa</taxon>
        <taxon>Annelida</taxon>
        <taxon>Polychaeta</taxon>
        <taxon>Errantia</taxon>
        <taxon>Phyllodocida</taxon>
        <taxon>Nereididae</taxon>
        <taxon>Platynereis</taxon>
    </lineage>
</organism>
<evidence type="ECO:0000256" key="1">
    <source>
        <dbReference type="ARBA" id="ARBA00011980"/>
    </source>
</evidence>
<keyword evidence="7" id="KW-0505">Motor protein</keyword>
<keyword evidence="5" id="KW-0378">Hydrolase</keyword>
<dbReference type="InterPro" id="IPR022812">
    <property type="entry name" value="Dynamin"/>
</dbReference>
<dbReference type="SMART" id="SM00302">
    <property type="entry name" value="GED"/>
    <property type="match status" value="1"/>
</dbReference>
<dbReference type="AlphaFoldDB" id="A0A8F2Z1J6"/>
<dbReference type="Pfam" id="PF00350">
    <property type="entry name" value="Dynamin_N"/>
    <property type="match status" value="1"/>
</dbReference>
<dbReference type="GO" id="GO:0005525">
    <property type="term" value="F:GTP binding"/>
    <property type="evidence" value="ECO:0007669"/>
    <property type="project" value="UniProtKB-KW"/>
</dbReference>
<evidence type="ECO:0000313" key="14">
    <source>
        <dbReference type="EMBL" id="QWX94534.1"/>
    </source>
</evidence>
<evidence type="ECO:0000256" key="10">
    <source>
        <dbReference type="SAM" id="MobiDB-lite"/>
    </source>
</evidence>
<feature type="compositionally biased region" description="Polar residues" evidence="10">
    <location>
        <begin position="733"/>
        <end position="766"/>
    </location>
</feature>
<evidence type="ECO:0000256" key="7">
    <source>
        <dbReference type="ARBA" id="ARBA00023175"/>
    </source>
</evidence>
<dbReference type="GO" id="GO:0003924">
    <property type="term" value="F:GTPase activity"/>
    <property type="evidence" value="ECO:0007669"/>
    <property type="project" value="InterPro"/>
</dbReference>
<accession>A0A8F2Z1J6</accession>
<dbReference type="GO" id="GO:0031623">
    <property type="term" value="P:receptor internalization"/>
    <property type="evidence" value="ECO:0007669"/>
    <property type="project" value="TreeGrafter"/>
</dbReference>
<dbReference type="Gene3D" id="2.30.29.30">
    <property type="entry name" value="Pleckstrin-homology domain (PH domain)/Phosphotyrosine-binding domain (PTB)"/>
    <property type="match status" value="1"/>
</dbReference>
<dbReference type="GO" id="GO:0016185">
    <property type="term" value="P:synaptic vesicle budding from presynaptic endocytic zone membrane"/>
    <property type="evidence" value="ECO:0007669"/>
    <property type="project" value="TreeGrafter"/>
</dbReference>
<feature type="region of interest" description="Disordered" evidence="10">
    <location>
        <begin position="733"/>
        <end position="771"/>
    </location>
</feature>
<dbReference type="PROSITE" id="PS50003">
    <property type="entry name" value="PH_DOMAIN"/>
    <property type="match status" value="1"/>
</dbReference>
<feature type="region of interest" description="Disordered" evidence="10">
    <location>
        <begin position="787"/>
        <end position="905"/>
    </location>
</feature>
<dbReference type="InterPro" id="IPR011993">
    <property type="entry name" value="PH-like_dom_sf"/>
</dbReference>
<dbReference type="InterPro" id="IPR020850">
    <property type="entry name" value="GED_dom"/>
</dbReference>
<feature type="domain" description="PH" evidence="11">
    <location>
        <begin position="515"/>
        <end position="620"/>
    </location>
</feature>
<dbReference type="InterPro" id="IPR019762">
    <property type="entry name" value="Dynamin_GTPase_CS"/>
</dbReference>
<dbReference type="InterPro" id="IPR003130">
    <property type="entry name" value="GED"/>
</dbReference>
<dbReference type="InterPro" id="IPR000375">
    <property type="entry name" value="Dynamin_stalk"/>
</dbReference>
<dbReference type="InterPro" id="IPR001849">
    <property type="entry name" value="PH_domain"/>
</dbReference>
<feature type="compositionally biased region" description="Low complexity" evidence="10">
    <location>
        <begin position="843"/>
        <end position="859"/>
    </location>
</feature>
<dbReference type="SUPFAM" id="SSF52540">
    <property type="entry name" value="P-loop containing nucleoside triphosphate hydrolases"/>
    <property type="match status" value="1"/>
</dbReference>
<comment type="similarity">
    <text evidence="9">Belongs to the TRAFAC class dynamin-like GTPase superfamily. Dynamin/Fzo/YdjA family.</text>
</comment>
<dbReference type="FunFam" id="3.40.50.300:FF:000045">
    <property type="entry name" value="dynamin-1 isoform X2"/>
    <property type="match status" value="1"/>
</dbReference>